<evidence type="ECO:0000313" key="3">
    <source>
        <dbReference type="Proteomes" id="UP000078460"/>
    </source>
</evidence>
<accession>A0A175Y5E2</accession>
<gene>
    <name evidence="2" type="ORF">AVM11_16995</name>
</gene>
<dbReference type="EMBL" id="LQCK02000015">
    <property type="protein sequence ID" value="KZB95180.1"/>
    <property type="molecule type" value="Genomic_DNA"/>
</dbReference>
<dbReference type="Gene3D" id="2.40.420.20">
    <property type="match status" value="1"/>
</dbReference>
<evidence type="ECO:0000313" key="2">
    <source>
        <dbReference type="EMBL" id="KZB95180.1"/>
    </source>
</evidence>
<dbReference type="RefSeq" id="WP_017978509.1">
    <property type="nucleotide sequence ID" value="NZ_CP017578.1"/>
</dbReference>
<dbReference type="PANTHER" id="PTHR30469">
    <property type="entry name" value="MULTIDRUG RESISTANCE PROTEIN MDTA"/>
    <property type="match status" value="1"/>
</dbReference>
<dbReference type="PROSITE" id="PS51257">
    <property type="entry name" value="PROKAR_LIPOPROTEIN"/>
    <property type="match status" value="1"/>
</dbReference>
<dbReference type="Gene3D" id="1.10.287.470">
    <property type="entry name" value="Helix hairpin bin"/>
    <property type="match status" value="1"/>
</dbReference>
<sequence>MTKNGLLPLLLLGLSACGSQASDTEATASPTTLVTTVPARHGSATRTIQAYGEATPASNAVATLSMPQPGQITQVHVVAGAQVRAGEPILVFTLAPSARSSYQQALDAVNAAESQRATTAQLLAHQLATRDQLVQANKAVLDARAALAALRKDGASATVTVLRAPFVGVVATLPVALGDRTQPGQALATIARAGGLIVTVGVDPGRRAELRLGAPVTLSRLDGGAPVSGHLQHIDAVLNPRTRQIDVDIAYPAGAILSGEAMKVAIATGSADGWQVPHRAVVMTSDGNAQLFQIANGKAKAVPVTVTVGGTPDDLVTGALDPNAPVIVDGAYQVADGDAVRVERPR</sequence>
<dbReference type="OrthoDB" id="7376177at2"/>
<comment type="caution">
    <text evidence="2">The sequence shown here is derived from an EMBL/GenBank/DDBJ whole genome shotgun (WGS) entry which is preliminary data.</text>
</comment>
<comment type="similarity">
    <text evidence="1">Belongs to the membrane fusion protein (MFP) (TC 8.A.1) family.</text>
</comment>
<dbReference type="AlphaFoldDB" id="A0A175Y5E2"/>
<dbReference type="Gene3D" id="2.40.50.100">
    <property type="match status" value="1"/>
</dbReference>
<evidence type="ECO:0000256" key="1">
    <source>
        <dbReference type="ARBA" id="ARBA00009477"/>
    </source>
</evidence>
<keyword evidence="3" id="KW-1185">Reference proteome</keyword>
<organism evidence="2 3">
    <name type="scientific">Sphingomonas melonis TY</name>
    <dbReference type="NCBI Taxonomy" id="621456"/>
    <lineage>
        <taxon>Bacteria</taxon>
        <taxon>Pseudomonadati</taxon>
        <taxon>Pseudomonadota</taxon>
        <taxon>Alphaproteobacteria</taxon>
        <taxon>Sphingomonadales</taxon>
        <taxon>Sphingomonadaceae</taxon>
        <taxon>Sphingomonas</taxon>
    </lineage>
</organism>
<reference evidence="2" key="1">
    <citation type="submission" date="2016-03" db="EMBL/GenBank/DDBJ databases">
        <title>Sphingomonas melonis TY, whole genome shotgun sequencing.</title>
        <authorList>
            <person name="Wang H."/>
            <person name="Zhu P."/>
        </authorList>
    </citation>
    <scope>NUCLEOTIDE SEQUENCE [LARGE SCALE GENOMIC DNA]</scope>
    <source>
        <strain evidence="2">TY</strain>
    </source>
</reference>
<dbReference type="GO" id="GO:0015562">
    <property type="term" value="F:efflux transmembrane transporter activity"/>
    <property type="evidence" value="ECO:0007669"/>
    <property type="project" value="TreeGrafter"/>
</dbReference>
<dbReference type="STRING" id="621456.BJP26_07075"/>
<proteinExistence type="inferred from homology"/>
<dbReference type="Gene3D" id="2.40.30.170">
    <property type="match status" value="1"/>
</dbReference>
<dbReference type="GO" id="GO:1990281">
    <property type="term" value="C:efflux pump complex"/>
    <property type="evidence" value="ECO:0007669"/>
    <property type="project" value="TreeGrafter"/>
</dbReference>
<dbReference type="KEGG" id="smy:BJP26_07075"/>
<dbReference type="InterPro" id="IPR006143">
    <property type="entry name" value="RND_pump_MFP"/>
</dbReference>
<dbReference type="NCBIfam" id="TIGR01730">
    <property type="entry name" value="RND_mfp"/>
    <property type="match status" value="1"/>
</dbReference>
<dbReference type="Proteomes" id="UP000078460">
    <property type="component" value="Unassembled WGS sequence"/>
</dbReference>
<name>A0A175Y5E2_9SPHN</name>
<dbReference type="GeneID" id="93799063"/>
<dbReference type="SUPFAM" id="SSF111369">
    <property type="entry name" value="HlyD-like secretion proteins"/>
    <property type="match status" value="1"/>
</dbReference>
<dbReference type="PANTHER" id="PTHR30469:SF15">
    <property type="entry name" value="HLYD FAMILY OF SECRETION PROTEINS"/>
    <property type="match status" value="1"/>
</dbReference>
<protein>
    <submittedName>
        <fullName evidence="2">Efflux transporter periplasmic adaptor subunit</fullName>
    </submittedName>
</protein>